<dbReference type="Gene3D" id="3.90.1140.10">
    <property type="entry name" value="Cyclic phosphodiesterase"/>
    <property type="match status" value="1"/>
</dbReference>
<evidence type="ECO:0000313" key="4">
    <source>
        <dbReference type="EMBL" id="GGM67508.1"/>
    </source>
</evidence>
<comment type="similarity">
    <text evidence="2">Belongs to the 2H phosphoesterase superfamily. ThpR family.</text>
</comment>
<accession>A0AA37BPS5</accession>
<dbReference type="HAMAP" id="MF_01940">
    <property type="entry name" value="RNA_CPDase"/>
    <property type="match status" value="1"/>
</dbReference>
<feature type="short sequence motif" description="HXTX 1" evidence="2">
    <location>
        <begin position="37"/>
        <end position="40"/>
    </location>
</feature>
<proteinExistence type="inferred from homology"/>
<evidence type="ECO:0000256" key="1">
    <source>
        <dbReference type="ARBA" id="ARBA00022801"/>
    </source>
</evidence>
<dbReference type="Proteomes" id="UP000632195">
    <property type="component" value="Unassembled WGS sequence"/>
</dbReference>
<dbReference type="PANTHER" id="PTHR35561:SF1">
    <property type="entry name" value="RNA 2',3'-CYCLIC PHOSPHODIESTERASE"/>
    <property type="match status" value="1"/>
</dbReference>
<dbReference type="RefSeq" id="WP_188679559.1">
    <property type="nucleotide sequence ID" value="NZ_BMNY01000001.1"/>
</dbReference>
<evidence type="ECO:0000256" key="2">
    <source>
        <dbReference type="HAMAP-Rule" id="MF_01940"/>
    </source>
</evidence>
<comment type="catalytic activity">
    <reaction evidence="2">
        <text>a 3'-end 2',3'-cyclophospho-ribonucleotide-RNA + H2O = a 3'-end 2'-phospho-ribonucleotide-RNA + H(+)</text>
        <dbReference type="Rhea" id="RHEA:11828"/>
        <dbReference type="Rhea" id="RHEA-COMP:10464"/>
        <dbReference type="Rhea" id="RHEA-COMP:17353"/>
        <dbReference type="ChEBI" id="CHEBI:15377"/>
        <dbReference type="ChEBI" id="CHEBI:15378"/>
        <dbReference type="ChEBI" id="CHEBI:83064"/>
        <dbReference type="ChEBI" id="CHEBI:173113"/>
        <dbReference type="EC" id="3.1.4.58"/>
    </reaction>
</comment>
<dbReference type="EMBL" id="BMNY01000001">
    <property type="protein sequence ID" value="GGM67508.1"/>
    <property type="molecule type" value="Genomic_DNA"/>
</dbReference>
<sequence>MRAFLAVPVSRGSDTERVERMITAIPGLRPVRTPELHVTLKFLGEIGDGEARRISRGLSALRFQRFSFRIEGVSAFPAPARARVVYLSVSPEGFRHLYSEVMGLLNLGVEADFVPHITVARLKSPMDLRQYAVRLDGNTERFAEKVCLYRSDLRPDGPVYTAISCAQLM</sequence>
<comment type="function">
    <text evidence="2">Hydrolyzes RNA 2',3'-cyclic phosphodiester to an RNA 2'-phosphomonoester.</text>
</comment>
<dbReference type="InterPro" id="IPR004175">
    <property type="entry name" value="RNA_CPDase"/>
</dbReference>
<dbReference type="GO" id="GO:0008664">
    <property type="term" value="F:RNA 2',3'-cyclic 3'-phosphodiesterase activity"/>
    <property type="evidence" value="ECO:0007669"/>
    <property type="project" value="UniProtKB-EC"/>
</dbReference>
<dbReference type="EC" id="3.1.4.58" evidence="2"/>
<keyword evidence="5" id="KW-1185">Reference proteome</keyword>
<name>A0AA37BPS5_9ARCH</name>
<organism evidence="4 5">
    <name type="scientific">Thermogymnomonas acidicola</name>
    <dbReference type="NCBI Taxonomy" id="399579"/>
    <lineage>
        <taxon>Archaea</taxon>
        <taxon>Methanobacteriati</taxon>
        <taxon>Thermoplasmatota</taxon>
        <taxon>Thermoplasmata</taxon>
        <taxon>Thermoplasmatales</taxon>
        <taxon>Thermogymnomonas</taxon>
    </lineage>
</organism>
<protein>
    <recommendedName>
        <fullName evidence="2">RNA 2',3'-cyclic phosphodiesterase</fullName>
        <shortName evidence="2">RNA 2',3'-CPDase</shortName>
        <ecNumber evidence="2">3.1.4.58</ecNumber>
    </recommendedName>
</protein>
<comment type="caution">
    <text evidence="4">The sequence shown here is derived from an EMBL/GenBank/DDBJ whole genome shotgun (WGS) entry which is preliminary data.</text>
</comment>
<dbReference type="InterPro" id="IPR009097">
    <property type="entry name" value="Cyclic_Pdiesterase"/>
</dbReference>
<feature type="domain" description="Phosphoesterase HXTX" evidence="3">
    <location>
        <begin position="24"/>
        <end position="86"/>
    </location>
</feature>
<feature type="short sequence motif" description="HXTX 2" evidence="2">
    <location>
        <begin position="116"/>
        <end position="119"/>
    </location>
</feature>
<dbReference type="NCBIfam" id="TIGR02258">
    <property type="entry name" value="2_5_ligase"/>
    <property type="match status" value="1"/>
</dbReference>
<keyword evidence="1 2" id="KW-0378">Hydrolase</keyword>
<dbReference type="InterPro" id="IPR014051">
    <property type="entry name" value="Phosphoesterase_HXTX"/>
</dbReference>
<feature type="active site" description="Proton donor" evidence="2">
    <location>
        <position position="37"/>
    </location>
</feature>
<reference evidence="4" key="2">
    <citation type="submission" date="2022-09" db="EMBL/GenBank/DDBJ databases">
        <authorList>
            <person name="Sun Q."/>
            <person name="Ohkuma M."/>
        </authorList>
    </citation>
    <scope>NUCLEOTIDE SEQUENCE</scope>
    <source>
        <strain evidence="4">JCM 13583</strain>
    </source>
</reference>
<evidence type="ECO:0000313" key="5">
    <source>
        <dbReference type="Proteomes" id="UP000632195"/>
    </source>
</evidence>
<evidence type="ECO:0000259" key="3">
    <source>
        <dbReference type="Pfam" id="PF02834"/>
    </source>
</evidence>
<dbReference type="SUPFAM" id="SSF55144">
    <property type="entry name" value="LigT-like"/>
    <property type="match status" value="1"/>
</dbReference>
<gene>
    <name evidence="4" type="ORF">GCM10007108_01960</name>
</gene>
<dbReference type="AlphaFoldDB" id="A0AA37BPS5"/>
<dbReference type="Pfam" id="PF02834">
    <property type="entry name" value="LigT_PEase"/>
    <property type="match status" value="1"/>
</dbReference>
<feature type="active site" description="Proton acceptor" evidence="2">
    <location>
        <position position="116"/>
    </location>
</feature>
<dbReference type="PANTHER" id="PTHR35561">
    <property type="entry name" value="RNA 2',3'-CYCLIC PHOSPHODIESTERASE"/>
    <property type="match status" value="1"/>
</dbReference>
<dbReference type="GO" id="GO:0004113">
    <property type="term" value="F:2',3'-cyclic-nucleotide 3'-phosphodiesterase activity"/>
    <property type="evidence" value="ECO:0007669"/>
    <property type="project" value="InterPro"/>
</dbReference>
<reference evidence="4" key="1">
    <citation type="journal article" date="2014" name="Int. J. Syst. Evol. Microbiol.">
        <title>Complete genome sequence of Corynebacterium casei LMG S-19264T (=DSM 44701T), isolated from a smear-ripened cheese.</title>
        <authorList>
            <consortium name="US DOE Joint Genome Institute (JGI-PGF)"/>
            <person name="Walter F."/>
            <person name="Albersmeier A."/>
            <person name="Kalinowski J."/>
            <person name="Ruckert C."/>
        </authorList>
    </citation>
    <scope>NUCLEOTIDE SEQUENCE</scope>
    <source>
        <strain evidence="4">JCM 13583</strain>
    </source>
</reference>